<keyword evidence="3" id="KW-1185">Reference proteome</keyword>
<reference evidence="2" key="1">
    <citation type="submission" date="2022-04" db="EMBL/GenBank/DDBJ databases">
        <title>Evolutionary, genomic, and biogeographic characterization of Chryseobacterium nepalense represented by a plastic-degrading bacterium AC3.</title>
        <authorList>
            <person name="Yin Z."/>
            <person name="Liu X."/>
            <person name="Wang D."/>
            <person name="Xie Z."/>
        </authorList>
    </citation>
    <scope>NUCLEOTIDE SEQUENCE</scope>
    <source>
        <strain evidence="2">AC3</strain>
    </source>
</reference>
<evidence type="ECO:0000256" key="1">
    <source>
        <dbReference type="SAM" id="SignalP"/>
    </source>
</evidence>
<accession>A0ABY4K9I6</accession>
<keyword evidence="1" id="KW-0732">Signal</keyword>
<feature type="signal peptide" evidence="1">
    <location>
        <begin position="1"/>
        <end position="17"/>
    </location>
</feature>
<gene>
    <name evidence="2" type="ORF">M0D58_07925</name>
</gene>
<dbReference type="Proteomes" id="UP000830552">
    <property type="component" value="Chromosome"/>
</dbReference>
<dbReference type="RefSeq" id="WP_248394783.1">
    <property type="nucleotide sequence ID" value="NZ_CP096203.1"/>
</dbReference>
<dbReference type="EMBL" id="CP096203">
    <property type="protein sequence ID" value="UPQ77451.1"/>
    <property type="molecule type" value="Genomic_DNA"/>
</dbReference>
<organism evidence="2 3">
    <name type="scientific">Chryseobacterium nepalense</name>
    <dbReference type="NCBI Taxonomy" id="1854498"/>
    <lineage>
        <taxon>Bacteria</taxon>
        <taxon>Pseudomonadati</taxon>
        <taxon>Bacteroidota</taxon>
        <taxon>Flavobacteriia</taxon>
        <taxon>Flavobacteriales</taxon>
        <taxon>Weeksellaceae</taxon>
        <taxon>Chryseobacterium group</taxon>
        <taxon>Chryseobacterium</taxon>
    </lineage>
</organism>
<feature type="chain" id="PRO_5047036553" evidence="1">
    <location>
        <begin position="18"/>
        <end position="176"/>
    </location>
</feature>
<evidence type="ECO:0000313" key="2">
    <source>
        <dbReference type="EMBL" id="UPQ77451.1"/>
    </source>
</evidence>
<sequence length="176" mass="18808">MKILLILCITVSTACFSQVAVGKSSVTNSNVSLEFGNSENRGLILPWVTSENDIINPVDGTVIFDTSDTKVKYLAAGAWIGLNADPNLVTPVTIDTSLQDTKTENTNAMVRIGTNVDPDVDGILVLSDTNKAMVLPKVASPHLNVVNPAPGMIVYDTTSRLVAVFTGDAWSFWGPR</sequence>
<dbReference type="PROSITE" id="PS51257">
    <property type="entry name" value="PROKAR_LIPOPROTEIN"/>
    <property type="match status" value="1"/>
</dbReference>
<evidence type="ECO:0000313" key="3">
    <source>
        <dbReference type="Proteomes" id="UP000830552"/>
    </source>
</evidence>
<protein>
    <submittedName>
        <fullName evidence="2">Uncharacterized protein</fullName>
    </submittedName>
</protein>
<name>A0ABY4K9I6_9FLAO</name>
<proteinExistence type="predicted"/>